<comment type="caution">
    <text evidence="1">The sequence shown here is derived from an EMBL/GenBank/DDBJ whole genome shotgun (WGS) entry which is preliminary data.</text>
</comment>
<reference evidence="1 2" key="1">
    <citation type="journal article" date="2019" name="Commun. Biol.">
        <title>The bagworm genome reveals a unique fibroin gene that provides high tensile strength.</title>
        <authorList>
            <person name="Kono N."/>
            <person name="Nakamura H."/>
            <person name="Ohtoshi R."/>
            <person name="Tomita M."/>
            <person name="Numata K."/>
            <person name="Arakawa K."/>
        </authorList>
    </citation>
    <scope>NUCLEOTIDE SEQUENCE [LARGE SCALE GENOMIC DNA]</scope>
</reference>
<dbReference type="Proteomes" id="UP000299102">
    <property type="component" value="Unassembled WGS sequence"/>
</dbReference>
<dbReference type="AlphaFoldDB" id="A0A4C1TVP3"/>
<accession>A0A4C1TVP3</accession>
<evidence type="ECO:0000313" key="2">
    <source>
        <dbReference type="Proteomes" id="UP000299102"/>
    </source>
</evidence>
<gene>
    <name evidence="1" type="ORF">EVAR_12891_1</name>
</gene>
<organism evidence="1 2">
    <name type="scientific">Eumeta variegata</name>
    <name type="common">Bagworm moth</name>
    <name type="synonym">Eumeta japonica</name>
    <dbReference type="NCBI Taxonomy" id="151549"/>
    <lineage>
        <taxon>Eukaryota</taxon>
        <taxon>Metazoa</taxon>
        <taxon>Ecdysozoa</taxon>
        <taxon>Arthropoda</taxon>
        <taxon>Hexapoda</taxon>
        <taxon>Insecta</taxon>
        <taxon>Pterygota</taxon>
        <taxon>Neoptera</taxon>
        <taxon>Endopterygota</taxon>
        <taxon>Lepidoptera</taxon>
        <taxon>Glossata</taxon>
        <taxon>Ditrysia</taxon>
        <taxon>Tineoidea</taxon>
        <taxon>Psychidae</taxon>
        <taxon>Oiketicinae</taxon>
        <taxon>Eumeta</taxon>
    </lineage>
</organism>
<evidence type="ECO:0000313" key="1">
    <source>
        <dbReference type="EMBL" id="GBP18112.1"/>
    </source>
</evidence>
<sequence>MGEESATLSPGSHFDEKFAFNSRYRSRSQIITRAEGEVDNRAGENVLPRTESELSECEPRDNVALSSPAPQWRVPAACAGAPARLISRPLPGAARLVPQNNFVLVLILTP</sequence>
<dbReference type="EMBL" id="BGZK01000093">
    <property type="protein sequence ID" value="GBP18112.1"/>
    <property type="molecule type" value="Genomic_DNA"/>
</dbReference>
<name>A0A4C1TVP3_EUMVA</name>
<proteinExistence type="predicted"/>
<keyword evidence="2" id="KW-1185">Reference proteome</keyword>
<protein>
    <submittedName>
        <fullName evidence="1">Uncharacterized protein</fullName>
    </submittedName>
</protein>